<feature type="transmembrane region" description="Helical" evidence="1">
    <location>
        <begin position="69"/>
        <end position="86"/>
    </location>
</feature>
<reference evidence="2 3" key="1">
    <citation type="submission" date="2023-04" db="EMBL/GenBank/DDBJ databases">
        <title>Forest soil microbial communities from Buena Vista Peninsula, Colon Province, Panama.</title>
        <authorList>
            <person name="Bouskill N."/>
        </authorList>
    </citation>
    <scope>NUCLEOTIDE SEQUENCE [LARGE SCALE GENOMIC DNA]</scope>
    <source>
        <strain evidence="2 3">CFH S0262</strain>
    </source>
</reference>
<accession>A0ABT6MEP7</accession>
<keyword evidence="1" id="KW-0472">Membrane</keyword>
<proteinExistence type="predicted"/>
<organism evidence="2 3">
    <name type="scientific">Prescottella agglutinans</name>
    <dbReference type="NCBI Taxonomy" id="1644129"/>
    <lineage>
        <taxon>Bacteria</taxon>
        <taxon>Bacillati</taxon>
        <taxon>Actinomycetota</taxon>
        <taxon>Actinomycetes</taxon>
        <taxon>Mycobacteriales</taxon>
        <taxon>Nocardiaceae</taxon>
        <taxon>Prescottella</taxon>
    </lineage>
</organism>
<keyword evidence="1" id="KW-0812">Transmembrane</keyword>
<feature type="transmembrane region" description="Helical" evidence="1">
    <location>
        <begin position="44"/>
        <end position="62"/>
    </location>
</feature>
<name>A0ABT6MEP7_9NOCA</name>
<evidence type="ECO:0000313" key="2">
    <source>
        <dbReference type="EMBL" id="MDH6282793.1"/>
    </source>
</evidence>
<keyword evidence="3" id="KW-1185">Reference proteome</keyword>
<dbReference type="EMBL" id="JARXVC010000011">
    <property type="protein sequence ID" value="MDH6282793.1"/>
    <property type="molecule type" value="Genomic_DNA"/>
</dbReference>
<protein>
    <submittedName>
        <fullName evidence="2">Membrane protein</fullName>
    </submittedName>
</protein>
<gene>
    <name evidence="2" type="ORF">M2280_004030</name>
</gene>
<dbReference type="Proteomes" id="UP001160334">
    <property type="component" value="Unassembled WGS sequence"/>
</dbReference>
<keyword evidence="1" id="KW-1133">Transmembrane helix</keyword>
<evidence type="ECO:0000256" key="1">
    <source>
        <dbReference type="SAM" id="Phobius"/>
    </source>
</evidence>
<evidence type="ECO:0000313" key="3">
    <source>
        <dbReference type="Proteomes" id="UP001160334"/>
    </source>
</evidence>
<dbReference type="Pfam" id="PF23809">
    <property type="entry name" value="Phage_holin_9"/>
    <property type="match status" value="1"/>
</dbReference>
<dbReference type="RefSeq" id="WP_425334510.1">
    <property type="nucleotide sequence ID" value="NZ_JARXVC010000011.1"/>
</dbReference>
<sequence>MTHRAEVSGSVDWGRVRAWLHPLITPLMGVLVAAGFFSSDIAPVVGAVLVAVLGSGLAWSNTTDFWRKWAYGLIAPVSALVLAFGWVSQSVVTAVVALVVPALGFTLASVHTPSSE</sequence>
<comment type="caution">
    <text evidence="2">The sequence shown here is derived from an EMBL/GenBank/DDBJ whole genome shotgun (WGS) entry which is preliminary data.</text>
</comment>
<feature type="transmembrane region" description="Helical" evidence="1">
    <location>
        <begin position="20"/>
        <end position="38"/>
    </location>
</feature>
<feature type="transmembrane region" description="Helical" evidence="1">
    <location>
        <begin position="92"/>
        <end position="110"/>
    </location>
</feature>
<dbReference type="InterPro" id="IPR056390">
    <property type="entry name" value="Holin_phage"/>
</dbReference>